<accession>W0EVA4</accession>
<evidence type="ECO:0000256" key="5">
    <source>
        <dbReference type="ARBA" id="ARBA00022801"/>
    </source>
</evidence>
<dbReference type="Pfam" id="PF23763">
    <property type="entry name" value="Beta-barrel_GLAA-B_I"/>
    <property type="match status" value="1"/>
</dbReference>
<evidence type="ECO:0000259" key="7">
    <source>
        <dbReference type="Pfam" id="PF13229"/>
    </source>
</evidence>
<keyword evidence="11" id="KW-1185">Reference proteome</keyword>
<dbReference type="GO" id="GO:0004557">
    <property type="term" value="F:alpha-galactosidase activity"/>
    <property type="evidence" value="ECO:0007669"/>
    <property type="project" value="UniProtKB-EC"/>
</dbReference>
<keyword evidence="3" id="KW-0732">Signal</keyword>
<evidence type="ECO:0000256" key="3">
    <source>
        <dbReference type="ARBA" id="ARBA00022729"/>
    </source>
</evidence>
<reference evidence="10 11" key="1">
    <citation type="submission" date="2013-12" db="EMBL/GenBank/DDBJ databases">
        <authorList>
            <consortium name="DOE Joint Genome Institute"/>
            <person name="Eisen J."/>
            <person name="Huntemann M."/>
            <person name="Han J."/>
            <person name="Chen A."/>
            <person name="Kyrpides N."/>
            <person name="Mavromatis K."/>
            <person name="Markowitz V."/>
            <person name="Palaniappan K."/>
            <person name="Ivanova N."/>
            <person name="Schaumberg A."/>
            <person name="Pati A."/>
            <person name="Liolios K."/>
            <person name="Nordberg H.P."/>
            <person name="Cantor M.N."/>
            <person name="Hua S.X."/>
            <person name="Woyke T."/>
        </authorList>
    </citation>
    <scope>NUCLEOTIDE SEQUENCE [LARGE SCALE GENOMIC DNA]</scope>
    <source>
        <strain evidence="11">DSM 19437</strain>
    </source>
</reference>
<sequence>MCILFFAHASAQSPVVIRAVDYGVKANSHQNAAPALQRALEACRQYASSVLVLPPGRIDVWPEGAAARELYISNCTENDSLSKIKHIAFLLEDHNNLTIDGKGSLIMLHGKMISFALLKSHNIRIQNIAFDYERPTMSELKMIRVSENRIEARMHPDSRFTIDNGKLVFYGEGWETRKFHTILFDALADQLRYSTAAPLMEAKARQTAVNTVVFEGMFKKELYKAGDILTIRDPYRDNCGGFIEQSRDVVLYDVRMHYMHGLGIVSQFAENITLRRVTVAPRPGSGRIIAAFADCFHFSGCRGKVIIDSCRTSGSHDDPVNVHGTHLQITGINAGGKLTVRFMHHQTYGFPAFFKNDSIAFINPQTLLPQGAAVLRSARLINSREMELELKGALPEGIKRGSCIENLTWTPEVRITNSSFERTNTRGILVTSRRKVVIENNRFYHTGMAPILIADDAGNWFESGPVTDVTIRNNRFEECGYNGSGAITIAPENHQLVAGKYVHHNIRITGNLFKSINGEVLSARSVEGLQFSGNVISTTPGAGATIRLTACNNVTVLRNKLTAAGLSQVIIKGMSPDAIKTDGKLINQ</sequence>
<gene>
    <name evidence="10" type="ORF">NIASO_04985</name>
</gene>
<evidence type="ECO:0000256" key="2">
    <source>
        <dbReference type="ARBA" id="ARBA00001271"/>
    </source>
</evidence>
<dbReference type="eggNOG" id="COG5434">
    <property type="taxonomic scope" value="Bacteria"/>
</dbReference>
<name>W0EVA4_9BACT</name>
<evidence type="ECO:0000313" key="10">
    <source>
        <dbReference type="EMBL" id="AHF14720.1"/>
    </source>
</evidence>
<dbReference type="Proteomes" id="UP000003586">
    <property type="component" value="Chromosome"/>
</dbReference>
<dbReference type="Pfam" id="PF13229">
    <property type="entry name" value="Beta_helix"/>
    <property type="match status" value="1"/>
</dbReference>
<dbReference type="SMART" id="SM00710">
    <property type="entry name" value="PbH1"/>
    <property type="match status" value="7"/>
</dbReference>
<dbReference type="Gene3D" id="2.160.20.10">
    <property type="entry name" value="Single-stranded right-handed beta-helix, Pectin lyase-like"/>
    <property type="match status" value="2"/>
</dbReference>
<comment type="catalytic activity">
    <reaction evidence="1">
        <text>Hydrolysis of terminal, non-reducing alpha-D-galactose residues in alpha-D-galactosides, including galactose oligosaccharides, galactomannans and galactolipids.</text>
        <dbReference type="EC" id="3.2.1.22"/>
    </reaction>
</comment>
<dbReference type="InterPro" id="IPR006626">
    <property type="entry name" value="PbH1"/>
</dbReference>
<protein>
    <submittedName>
        <fullName evidence="10">Alpha-1,3-galactosidase A</fullName>
    </submittedName>
</protein>
<feature type="domain" description="GLAA-B beta-barrel" evidence="9">
    <location>
        <begin position="337"/>
        <end position="404"/>
    </location>
</feature>
<feature type="domain" description="GLAA-B beta-barrel" evidence="8">
    <location>
        <begin position="138"/>
        <end position="229"/>
    </location>
</feature>
<dbReference type="InterPro" id="IPR057275">
    <property type="entry name" value="Beta-barrel_GLAA-B_I"/>
</dbReference>
<evidence type="ECO:0000256" key="4">
    <source>
        <dbReference type="ARBA" id="ARBA00022737"/>
    </source>
</evidence>
<dbReference type="InterPro" id="IPR012334">
    <property type="entry name" value="Pectin_lyas_fold"/>
</dbReference>
<dbReference type="InterPro" id="IPR011050">
    <property type="entry name" value="Pectin_lyase_fold/virulence"/>
</dbReference>
<comment type="catalytic activity">
    <reaction evidence="2">
        <text>Hydrolysis of terminal, non-reducing branched (1-&gt;3)-alpha-D-galactosidic residues, producing free D-galactose.</text>
        <dbReference type="EC" id="3.2.1.n1"/>
    </reaction>
</comment>
<evidence type="ECO:0000259" key="8">
    <source>
        <dbReference type="Pfam" id="PF23763"/>
    </source>
</evidence>
<dbReference type="HOGENOM" id="CLU_017693_0_0_10"/>
<dbReference type="KEGG" id="nso:NIASO_04985"/>
<dbReference type="EMBL" id="CP007035">
    <property type="protein sequence ID" value="AHF14720.1"/>
    <property type="molecule type" value="Genomic_DNA"/>
</dbReference>
<evidence type="ECO:0000256" key="1">
    <source>
        <dbReference type="ARBA" id="ARBA00001255"/>
    </source>
</evidence>
<dbReference type="Pfam" id="PF23764">
    <property type="entry name" value="Beta-barrel_GLAA-B_II"/>
    <property type="match status" value="1"/>
</dbReference>
<proteinExistence type="predicted"/>
<evidence type="ECO:0000259" key="9">
    <source>
        <dbReference type="Pfam" id="PF23764"/>
    </source>
</evidence>
<feature type="domain" description="Right handed beta helix" evidence="7">
    <location>
        <begin position="413"/>
        <end position="565"/>
    </location>
</feature>
<evidence type="ECO:0000313" key="11">
    <source>
        <dbReference type="Proteomes" id="UP000003586"/>
    </source>
</evidence>
<dbReference type="AlphaFoldDB" id="W0EVA4"/>
<dbReference type="SUPFAM" id="SSF51126">
    <property type="entry name" value="Pectin lyase-like"/>
    <property type="match status" value="1"/>
</dbReference>
<keyword evidence="4" id="KW-0677">Repeat</keyword>
<dbReference type="InterPro" id="IPR056441">
    <property type="entry name" value="Beta-barrel_GLAA-B_II"/>
</dbReference>
<keyword evidence="5" id="KW-0378">Hydrolase</keyword>
<dbReference type="STRING" id="929713.NIASO_04985"/>
<keyword evidence="6" id="KW-0326">Glycosidase</keyword>
<evidence type="ECO:0000256" key="6">
    <source>
        <dbReference type="ARBA" id="ARBA00023295"/>
    </source>
</evidence>
<organism evidence="10 11">
    <name type="scientific">Niabella soli DSM 19437</name>
    <dbReference type="NCBI Taxonomy" id="929713"/>
    <lineage>
        <taxon>Bacteria</taxon>
        <taxon>Pseudomonadati</taxon>
        <taxon>Bacteroidota</taxon>
        <taxon>Chitinophagia</taxon>
        <taxon>Chitinophagales</taxon>
        <taxon>Chitinophagaceae</taxon>
        <taxon>Niabella</taxon>
    </lineage>
</organism>
<dbReference type="InterPro" id="IPR039448">
    <property type="entry name" value="Beta_helix"/>
</dbReference>